<evidence type="ECO:0000313" key="4">
    <source>
        <dbReference type="EMBL" id="KAL2347243.1"/>
    </source>
</evidence>
<proteinExistence type="predicted"/>
<keyword evidence="3" id="KW-1133">Transmembrane helix</keyword>
<dbReference type="EMBL" id="JBGMDY010000001">
    <property type="protein sequence ID" value="KAL2347243.1"/>
    <property type="molecule type" value="Genomic_DNA"/>
</dbReference>
<name>A0ABD1NH96_9FABA</name>
<dbReference type="Pfam" id="PF00012">
    <property type="entry name" value="HSP70"/>
    <property type="match status" value="1"/>
</dbReference>
<accession>A0ABD1NH96</accession>
<evidence type="ECO:0000256" key="1">
    <source>
        <dbReference type="ARBA" id="ARBA00022741"/>
    </source>
</evidence>
<dbReference type="Gene3D" id="3.30.30.30">
    <property type="match status" value="1"/>
</dbReference>
<keyword evidence="2" id="KW-0067">ATP-binding</keyword>
<dbReference type="AlphaFoldDB" id="A0ABD1NH96"/>
<keyword evidence="1" id="KW-0547">Nucleotide-binding</keyword>
<protein>
    <submittedName>
        <fullName evidence="4">Uncharacterized protein</fullName>
    </submittedName>
</protein>
<evidence type="ECO:0000256" key="3">
    <source>
        <dbReference type="SAM" id="Phobius"/>
    </source>
</evidence>
<comment type="caution">
    <text evidence="4">The sequence shown here is derived from an EMBL/GenBank/DDBJ whole genome shotgun (WGS) entry which is preliminary data.</text>
</comment>
<keyword evidence="3" id="KW-0812">Transmembrane</keyword>
<keyword evidence="3" id="KW-0472">Membrane</keyword>
<evidence type="ECO:0000256" key="2">
    <source>
        <dbReference type="ARBA" id="ARBA00022840"/>
    </source>
</evidence>
<gene>
    <name evidence="4" type="ORF">Fmac_001243</name>
</gene>
<keyword evidence="5" id="KW-1185">Reference proteome</keyword>
<organism evidence="4 5">
    <name type="scientific">Flemingia macrophylla</name>
    <dbReference type="NCBI Taxonomy" id="520843"/>
    <lineage>
        <taxon>Eukaryota</taxon>
        <taxon>Viridiplantae</taxon>
        <taxon>Streptophyta</taxon>
        <taxon>Embryophyta</taxon>
        <taxon>Tracheophyta</taxon>
        <taxon>Spermatophyta</taxon>
        <taxon>Magnoliopsida</taxon>
        <taxon>eudicotyledons</taxon>
        <taxon>Gunneridae</taxon>
        <taxon>Pentapetalae</taxon>
        <taxon>rosids</taxon>
        <taxon>fabids</taxon>
        <taxon>Fabales</taxon>
        <taxon>Fabaceae</taxon>
        <taxon>Papilionoideae</taxon>
        <taxon>50 kb inversion clade</taxon>
        <taxon>NPAAA clade</taxon>
        <taxon>indigoferoid/millettioid clade</taxon>
        <taxon>Phaseoleae</taxon>
        <taxon>Flemingia</taxon>
    </lineage>
</organism>
<dbReference type="InterPro" id="IPR013126">
    <property type="entry name" value="Hsp_70_fam"/>
</dbReference>
<dbReference type="Proteomes" id="UP001603857">
    <property type="component" value="Unassembled WGS sequence"/>
</dbReference>
<feature type="transmembrane region" description="Helical" evidence="3">
    <location>
        <begin position="20"/>
        <end position="41"/>
    </location>
</feature>
<evidence type="ECO:0000313" key="5">
    <source>
        <dbReference type="Proteomes" id="UP001603857"/>
    </source>
</evidence>
<reference evidence="4 5" key="1">
    <citation type="submission" date="2024-08" db="EMBL/GenBank/DDBJ databases">
        <title>Insights into the chromosomal genome structure of Flemingia macrophylla.</title>
        <authorList>
            <person name="Ding Y."/>
            <person name="Zhao Y."/>
            <person name="Bi W."/>
            <person name="Wu M."/>
            <person name="Zhao G."/>
            <person name="Gong Y."/>
            <person name="Li W."/>
            <person name="Zhang P."/>
        </authorList>
    </citation>
    <scope>NUCLEOTIDE SEQUENCE [LARGE SCALE GENOMIC DNA]</scope>
    <source>
        <strain evidence="4">DYQJB</strain>
        <tissue evidence="4">Leaf</tissue>
    </source>
</reference>
<sequence>MKKKNISNDDSNNGRFENRARVAVLELVHMMSVPISLIAVLKLKVPKAIMQGGSCFSFRIDKSWLSGKISFKDTFLNRFPHNQFKKGCRVTLDILRRGRGGEHHHKTLLHKTLHEIAFHRSRSSTGCGDRLVGQIAKCQAIVNLENTFFSVKRFIGKRCPRSTKRESRRRCSLLKPLCYAMICAAIPPLSHGGVTNAKTLASRRCRLISE</sequence>
<dbReference type="GO" id="GO:0005524">
    <property type="term" value="F:ATP binding"/>
    <property type="evidence" value="ECO:0007669"/>
    <property type="project" value="UniProtKB-KW"/>
</dbReference>